<evidence type="ECO:0000313" key="2">
    <source>
        <dbReference type="Proteomes" id="UP001168821"/>
    </source>
</evidence>
<comment type="caution">
    <text evidence="1">The sequence shown here is derived from an EMBL/GenBank/DDBJ whole genome shotgun (WGS) entry which is preliminary data.</text>
</comment>
<sequence length="128" mass="14550">MEEPFPASKFVSCLENRIYDVPQSKLLQMDSEKLLFIPSTDTFFGNEFTIYQGERSHTPSSFLDSTEITHMTLQKDILSTVASEEPLYSGLSNVPELELSPWRFCLCRVVLNTNVATVRKTPDVVLQL</sequence>
<name>A0AA38MC84_9CUCU</name>
<dbReference type="EMBL" id="JALNTZ010000005">
    <property type="protein sequence ID" value="KAJ3651455.1"/>
    <property type="molecule type" value="Genomic_DNA"/>
</dbReference>
<organism evidence="1 2">
    <name type="scientific">Zophobas morio</name>
    <dbReference type="NCBI Taxonomy" id="2755281"/>
    <lineage>
        <taxon>Eukaryota</taxon>
        <taxon>Metazoa</taxon>
        <taxon>Ecdysozoa</taxon>
        <taxon>Arthropoda</taxon>
        <taxon>Hexapoda</taxon>
        <taxon>Insecta</taxon>
        <taxon>Pterygota</taxon>
        <taxon>Neoptera</taxon>
        <taxon>Endopterygota</taxon>
        <taxon>Coleoptera</taxon>
        <taxon>Polyphaga</taxon>
        <taxon>Cucujiformia</taxon>
        <taxon>Tenebrionidae</taxon>
        <taxon>Zophobas</taxon>
    </lineage>
</organism>
<gene>
    <name evidence="1" type="ORF">Zmor_017498</name>
</gene>
<protein>
    <submittedName>
        <fullName evidence="1">Uncharacterized protein</fullName>
    </submittedName>
</protein>
<keyword evidence="2" id="KW-1185">Reference proteome</keyword>
<dbReference type="AlphaFoldDB" id="A0AA38MC84"/>
<reference evidence="1" key="1">
    <citation type="journal article" date="2023" name="G3 (Bethesda)">
        <title>Whole genome assemblies of Zophobas morio and Tenebrio molitor.</title>
        <authorList>
            <person name="Kaur S."/>
            <person name="Stinson S.A."/>
            <person name="diCenzo G.C."/>
        </authorList>
    </citation>
    <scope>NUCLEOTIDE SEQUENCE</scope>
    <source>
        <strain evidence="1">QUZm001</strain>
    </source>
</reference>
<dbReference type="Proteomes" id="UP001168821">
    <property type="component" value="Unassembled WGS sequence"/>
</dbReference>
<evidence type="ECO:0000313" key="1">
    <source>
        <dbReference type="EMBL" id="KAJ3651455.1"/>
    </source>
</evidence>
<proteinExistence type="predicted"/>
<accession>A0AA38MC84</accession>